<dbReference type="PANTHER" id="PTHR22255">
    <property type="entry name" value="LP06548P"/>
    <property type="match status" value="1"/>
</dbReference>
<dbReference type="Pfam" id="PF23073">
    <property type="entry name" value="DUF7045"/>
    <property type="match status" value="1"/>
</dbReference>
<feature type="non-terminal residue" evidence="3">
    <location>
        <position position="213"/>
    </location>
</feature>
<gene>
    <name evidence="3" type="ORF">GCK32_016463</name>
</gene>
<feature type="non-terminal residue" evidence="3">
    <location>
        <position position="1"/>
    </location>
</feature>
<evidence type="ECO:0000259" key="2">
    <source>
        <dbReference type="Pfam" id="PF23073"/>
    </source>
</evidence>
<feature type="region of interest" description="Disordered" evidence="1">
    <location>
        <begin position="166"/>
        <end position="213"/>
    </location>
</feature>
<dbReference type="EMBL" id="WIXE01023088">
    <property type="protein sequence ID" value="KAK5966811.1"/>
    <property type="molecule type" value="Genomic_DNA"/>
</dbReference>
<dbReference type="Proteomes" id="UP001331761">
    <property type="component" value="Unassembled WGS sequence"/>
</dbReference>
<reference evidence="3 4" key="1">
    <citation type="submission" date="2019-10" db="EMBL/GenBank/DDBJ databases">
        <title>Assembly and Annotation for the nematode Trichostrongylus colubriformis.</title>
        <authorList>
            <person name="Martin J."/>
        </authorList>
    </citation>
    <scope>NUCLEOTIDE SEQUENCE [LARGE SCALE GENOMIC DNA]</scope>
    <source>
        <strain evidence="3">G859</strain>
        <tissue evidence="3">Whole worm</tissue>
    </source>
</reference>
<feature type="compositionally biased region" description="Polar residues" evidence="1">
    <location>
        <begin position="179"/>
        <end position="213"/>
    </location>
</feature>
<name>A0AAN8IBK6_TRICO</name>
<sequence>TPQEAPSPTACSADSEFAQWPWTAAVINTAIPTPCGIVGKFTTPRDLRTQDCYNVTVDCENRSAMKITASHCSTDVIFDSRQYQCIASWNEDKSIYMFAVRSQETHSCFVAEYSSGRLYLASTGTHCIRNFSFSEHSDKTIVLEEEGLSDCFSFLKFEKAGCATPQKLKPSRKPAGPVTKSSPTALVDASSENASSHSLPVSKSSIDGLQWAT</sequence>
<dbReference type="AlphaFoldDB" id="A0AAN8IBK6"/>
<evidence type="ECO:0000313" key="4">
    <source>
        <dbReference type="Proteomes" id="UP001331761"/>
    </source>
</evidence>
<accession>A0AAN8IBK6</accession>
<dbReference type="PANTHER" id="PTHR22255:SF4">
    <property type="entry name" value="CATION-INDEPENDENT MANNOSE-6-PHOSPHATE RECEPTOR"/>
    <property type="match status" value="1"/>
</dbReference>
<dbReference type="InterPro" id="IPR055473">
    <property type="entry name" value="DUF7045"/>
</dbReference>
<evidence type="ECO:0000313" key="3">
    <source>
        <dbReference type="EMBL" id="KAK5966811.1"/>
    </source>
</evidence>
<comment type="caution">
    <text evidence="3">The sequence shown here is derived from an EMBL/GenBank/DDBJ whole genome shotgun (WGS) entry which is preliminary data.</text>
</comment>
<protein>
    <recommendedName>
        <fullName evidence="2">DUF7045 domain-containing protein</fullName>
    </recommendedName>
</protein>
<proteinExistence type="predicted"/>
<organism evidence="3 4">
    <name type="scientific">Trichostrongylus colubriformis</name>
    <name type="common">Black scour worm</name>
    <dbReference type="NCBI Taxonomy" id="6319"/>
    <lineage>
        <taxon>Eukaryota</taxon>
        <taxon>Metazoa</taxon>
        <taxon>Ecdysozoa</taxon>
        <taxon>Nematoda</taxon>
        <taxon>Chromadorea</taxon>
        <taxon>Rhabditida</taxon>
        <taxon>Rhabditina</taxon>
        <taxon>Rhabditomorpha</taxon>
        <taxon>Strongyloidea</taxon>
        <taxon>Trichostrongylidae</taxon>
        <taxon>Trichostrongylus</taxon>
    </lineage>
</organism>
<evidence type="ECO:0000256" key="1">
    <source>
        <dbReference type="SAM" id="MobiDB-lite"/>
    </source>
</evidence>
<keyword evidence="4" id="KW-1185">Reference proteome</keyword>
<feature type="domain" description="DUF7045" evidence="2">
    <location>
        <begin position="35"/>
        <end position="133"/>
    </location>
</feature>